<dbReference type="Pfam" id="PF05954">
    <property type="entry name" value="Phage_GPD"/>
    <property type="match status" value="1"/>
</dbReference>
<dbReference type="Gene3D" id="4.10.220.110">
    <property type="match status" value="1"/>
</dbReference>
<dbReference type="InterPro" id="IPR050708">
    <property type="entry name" value="T6SS_VgrG/RHS"/>
</dbReference>
<dbReference type="NCBIfam" id="TIGR01646">
    <property type="entry name" value="vgr_GE"/>
    <property type="match status" value="1"/>
</dbReference>
<dbReference type="InterPro" id="IPR017847">
    <property type="entry name" value="T6SS_RhsGE_Vgr_subset"/>
</dbReference>
<organism evidence="1 2">
    <name type="scientific">Pasteurella bettyae CCUG 2042</name>
    <dbReference type="NCBI Taxonomy" id="1095749"/>
    <lineage>
        <taxon>Bacteria</taxon>
        <taxon>Pseudomonadati</taxon>
        <taxon>Pseudomonadota</taxon>
        <taxon>Gammaproteobacteria</taxon>
        <taxon>Pasteurellales</taxon>
        <taxon>Pasteurellaceae</taxon>
        <taxon>Pasteurella</taxon>
    </lineage>
</organism>
<dbReference type="eggNOG" id="COG3501">
    <property type="taxonomic scope" value="Bacteria"/>
</dbReference>
<name>I3DAS6_9PAST</name>
<evidence type="ECO:0000313" key="1">
    <source>
        <dbReference type="EMBL" id="EIJ68819.1"/>
    </source>
</evidence>
<dbReference type="RefSeq" id="WP_005761058.1">
    <property type="nucleotide sequence ID" value="NZ_AJSX01000034.1"/>
</dbReference>
<dbReference type="InterPro" id="IPR006533">
    <property type="entry name" value="T6SS_Vgr_RhsGE"/>
</dbReference>
<dbReference type="PANTHER" id="PTHR32305:SF11">
    <property type="entry name" value="TYPE VI SECRETION SYSTEM SPIKE PROTEIN VGRG3"/>
    <property type="match status" value="1"/>
</dbReference>
<dbReference type="Gene3D" id="2.30.110.50">
    <property type="match status" value="1"/>
</dbReference>
<dbReference type="NCBIfam" id="TIGR03361">
    <property type="entry name" value="VI_Rhs_Vgr"/>
    <property type="match status" value="1"/>
</dbReference>
<gene>
    <name evidence="1" type="ORF">HMPREF1052_1401</name>
</gene>
<dbReference type="SUPFAM" id="SSF69279">
    <property type="entry name" value="Phage tail proteins"/>
    <property type="match status" value="2"/>
</dbReference>
<accession>I3DAS6</accession>
<reference evidence="1 2" key="1">
    <citation type="submission" date="2012-03" db="EMBL/GenBank/DDBJ databases">
        <authorList>
            <person name="Harkins D.M."/>
            <person name="Madupu R."/>
            <person name="Durkin A.S."/>
            <person name="Torralba M."/>
            <person name="Methe B."/>
            <person name="Sutton G.G."/>
            <person name="Nelson K.E."/>
        </authorList>
    </citation>
    <scope>NUCLEOTIDE SEQUENCE [LARGE SCALE GENOMIC DNA]</scope>
    <source>
        <strain evidence="1 2">CCUG 2042</strain>
    </source>
</reference>
<protein>
    <submittedName>
        <fullName evidence="1">Rhs element Vgr protein</fullName>
    </submittedName>
</protein>
<keyword evidence="2" id="KW-1185">Reference proteome</keyword>
<sequence length="374" mass="43252">MLSVFNIQSDPRGLQFTLEVPNLPVTALGVLSFKLTEKYSELYCLELMLTSQDSAIDFKAVVDNKVIFKIWQNGELLRQVSGMVVSFEQGDRGSSQTYYGMEVYPDLWRTTLRRNSRIFQQQDIKSILSTLLSEHGIVDYAFALRHEHSIREFCVQYQESDFAFIQRLTSEEGIFYYFEQGEGQHTVVFSDSAETLSEKIALPYNMSRNAQLQEKVVSCFRKSEQVRASSVELKDYTFKNPSWNAQFSELATDIENQRQSYDYPGRFKDEVQGKAFTQYRLESLRHDAHLGHGESNGAELQVGSLLLLNNHPVEETNTSWQLIHIIHEGKQPQSGEEESGEKGTYYINRFEVVPRHQTWRPLQPLWLRGTYPHS</sequence>
<dbReference type="AlphaFoldDB" id="I3DAS6"/>
<dbReference type="PANTHER" id="PTHR32305">
    <property type="match status" value="1"/>
</dbReference>
<dbReference type="PATRIC" id="fig|1095749.3.peg.1506"/>
<dbReference type="Gene3D" id="3.55.50.10">
    <property type="entry name" value="Baseplate protein-like domains"/>
    <property type="match status" value="1"/>
</dbReference>
<dbReference type="Proteomes" id="UP000006457">
    <property type="component" value="Unassembled WGS sequence"/>
</dbReference>
<evidence type="ECO:0000313" key="2">
    <source>
        <dbReference type="Proteomes" id="UP000006457"/>
    </source>
</evidence>
<comment type="caution">
    <text evidence="1">The sequence shown here is derived from an EMBL/GenBank/DDBJ whole genome shotgun (WGS) entry which is preliminary data.</text>
</comment>
<dbReference type="EMBL" id="AJSX01000034">
    <property type="protein sequence ID" value="EIJ68819.1"/>
    <property type="molecule type" value="Genomic_DNA"/>
</dbReference>
<proteinExistence type="predicted"/>